<keyword evidence="2" id="KW-0472">Membrane</keyword>
<feature type="transmembrane region" description="Helical" evidence="2">
    <location>
        <begin position="221"/>
        <end position="242"/>
    </location>
</feature>
<feature type="region of interest" description="Disordered" evidence="1">
    <location>
        <begin position="476"/>
        <end position="551"/>
    </location>
</feature>
<dbReference type="GeneID" id="73377788"/>
<dbReference type="AlphaFoldDB" id="A0AAI9X093"/>
<comment type="caution">
    <text evidence="4">The sequence shown here is derived from an EMBL/GenBank/DDBJ whole genome shotgun (WGS) entry which is preliminary data.</text>
</comment>
<gene>
    <name evidence="4" type="ORF">KGF56_000171</name>
</gene>
<keyword evidence="3" id="KW-0732">Signal</keyword>
<feature type="transmembrane region" description="Helical" evidence="2">
    <location>
        <begin position="290"/>
        <end position="309"/>
    </location>
</feature>
<evidence type="ECO:0000256" key="3">
    <source>
        <dbReference type="SAM" id="SignalP"/>
    </source>
</evidence>
<feature type="signal peptide" evidence="3">
    <location>
        <begin position="1"/>
        <end position="20"/>
    </location>
</feature>
<dbReference type="RefSeq" id="XP_049182624.1">
    <property type="nucleotide sequence ID" value="XM_049322861.1"/>
</dbReference>
<dbReference type="Proteomes" id="UP001202479">
    <property type="component" value="Unassembled WGS sequence"/>
</dbReference>
<feature type="transmembrane region" description="Helical" evidence="2">
    <location>
        <begin position="266"/>
        <end position="283"/>
    </location>
</feature>
<evidence type="ECO:0000256" key="1">
    <source>
        <dbReference type="SAM" id="MobiDB-lite"/>
    </source>
</evidence>
<name>A0AAI9X093_9ASCO</name>
<reference evidence="4" key="1">
    <citation type="journal article" date="2022" name="DNA Res.">
        <title>Genome analysis of five recently described species of the CUG-Ser clade uncovers Candida theae as a new hybrid lineage with pathogenic potential in the Candida parapsilosis species complex.</title>
        <authorList>
            <person name="Mixao V."/>
            <person name="Del Olmo V."/>
            <person name="Hegedusova E."/>
            <person name="Saus E."/>
            <person name="Pryszcz L."/>
            <person name="Cillingova A."/>
            <person name="Nosek J."/>
            <person name="Gabaldon T."/>
        </authorList>
    </citation>
    <scope>NUCLEOTIDE SEQUENCE</scope>
    <source>
        <strain evidence="4">CBS 10844</strain>
    </source>
</reference>
<feature type="transmembrane region" description="Helical" evidence="2">
    <location>
        <begin position="179"/>
        <end position="200"/>
    </location>
</feature>
<evidence type="ECO:0000313" key="5">
    <source>
        <dbReference type="Proteomes" id="UP001202479"/>
    </source>
</evidence>
<evidence type="ECO:0008006" key="6">
    <source>
        <dbReference type="Google" id="ProtNLM"/>
    </source>
</evidence>
<keyword evidence="5" id="KW-1185">Reference proteome</keyword>
<feature type="transmembrane region" description="Helical" evidence="2">
    <location>
        <begin position="390"/>
        <end position="408"/>
    </location>
</feature>
<proteinExistence type="predicted"/>
<organism evidence="4 5">
    <name type="scientific">Candida oxycetoniae</name>
    <dbReference type="NCBI Taxonomy" id="497107"/>
    <lineage>
        <taxon>Eukaryota</taxon>
        <taxon>Fungi</taxon>
        <taxon>Dikarya</taxon>
        <taxon>Ascomycota</taxon>
        <taxon>Saccharomycotina</taxon>
        <taxon>Pichiomycetes</taxon>
        <taxon>Debaryomycetaceae</taxon>
        <taxon>Candida/Lodderomyces clade</taxon>
        <taxon>Candida</taxon>
    </lineage>
</organism>
<sequence length="551" mass="63545">MKSLSLYLLLVLTQLVSIFAKPDRKLLFNFQNNAACILVNETAVNTNFKFNFHGTQQDDQVPMMIFNYLDLKFFKNLPNFDTFLNHTYLDEKKILEIGDDIYDDISFKLKTFRGAALPESLYTTVVTTDKELEYTASEPGVYCVYFPLYSYDGDIIHPTNYHAELQIDDFQSISVFNDISAHISEFLMFGLALVPLYYIYPVLRTKQVNKLPPVIQQLTQLLIVFVCLNVAHFVLELAYLFMPNDFLHGFSEVYFAFFKSILLEKWQKYIVALVYFGLGYVNSPVKSSKLLLQCIFTVNIISTCVFYYATGKLSSVTDITVNGAQYQVVYKSILVPRFYKKVALNQDTDFTKLMITISGLVQVVSSFLMQLLSFYYGLKLSWKFRGSKKLSKPIISSILFHLISWSTFGRHLMYQIFIQIRAEGIFDVGELLSNMGVMLEHYEVKIVGFQLVEILILLFIWTTKTPYDASGVVVEKENEKKKKGEKEKTKEKEKVKKETVKEKEVDDKAVDDKAVDDKAVDDKAVEKKPVEEQTEQSKVEKRKKTTKVEDD</sequence>
<protein>
    <recommendedName>
        <fullName evidence="6">Intimal thickness related receptor IRP domain-containing protein</fullName>
    </recommendedName>
</protein>
<feature type="chain" id="PRO_5042529013" description="Intimal thickness related receptor IRP domain-containing protein" evidence="3">
    <location>
        <begin position="21"/>
        <end position="551"/>
    </location>
</feature>
<evidence type="ECO:0000313" key="4">
    <source>
        <dbReference type="EMBL" id="KAI3406879.2"/>
    </source>
</evidence>
<accession>A0AAI9X093</accession>
<dbReference type="EMBL" id="JAHUZD010000019">
    <property type="protein sequence ID" value="KAI3406879.2"/>
    <property type="molecule type" value="Genomic_DNA"/>
</dbReference>
<keyword evidence="2" id="KW-1133">Transmembrane helix</keyword>
<keyword evidence="2" id="KW-0812">Transmembrane</keyword>
<evidence type="ECO:0000256" key="2">
    <source>
        <dbReference type="SAM" id="Phobius"/>
    </source>
</evidence>
<feature type="compositionally biased region" description="Basic and acidic residues" evidence="1">
    <location>
        <begin position="476"/>
        <end position="539"/>
    </location>
</feature>
<feature type="transmembrane region" description="Helical" evidence="2">
    <location>
        <begin position="353"/>
        <end position="378"/>
    </location>
</feature>